<keyword evidence="6 8" id="KW-0472">Membrane</keyword>
<keyword evidence="13" id="KW-0675">Receptor</keyword>
<dbReference type="AlphaFoldDB" id="A0A316EEK6"/>
<dbReference type="InterPro" id="IPR008969">
    <property type="entry name" value="CarboxyPept-like_regulatory"/>
</dbReference>
<dbReference type="SUPFAM" id="SSF56935">
    <property type="entry name" value="Porins"/>
    <property type="match status" value="1"/>
</dbReference>
<dbReference type="Gene3D" id="2.60.40.1120">
    <property type="entry name" value="Carboxypeptidase-like, regulatory domain"/>
    <property type="match status" value="1"/>
</dbReference>
<dbReference type="EMBL" id="QGGO01000003">
    <property type="protein sequence ID" value="PWK28510.1"/>
    <property type="molecule type" value="Genomic_DNA"/>
</dbReference>
<dbReference type="InterPro" id="IPR037066">
    <property type="entry name" value="Plug_dom_sf"/>
</dbReference>
<keyword evidence="3 8" id="KW-1134">Transmembrane beta strand</keyword>
<gene>
    <name evidence="13" type="ORF">LV89_00714</name>
</gene>
<evidence type="ECO:0000259" key="12">
    <source>
        <dbReference type="Pfam" id="PF07715"/>
    </source>
</evidence>
<evidence type="ECO:0000256" key="2">
    <source>
        <dbReference type="ARBA" id="ARBA00022448"/>
    </source>
</evidence>
<reference evidence="13 14" key="1">
    <citation type="submission" date="2018-05" db="EMBL/GenBank/DDBJ databases">
        <title>Genomic Encyclopedia of Archaeal and Bacterial Type Strains, Phase II (KMG-II): from individual species to whole genera.</title>
        <authorList>
            <person name="Goeker M."/>
        </authorList>
    </citation>
    <scope>NUCLEOTIDE SEQUENCE [LARGE SCALE GENOMIC DNA]</scope>
    <source>
        <strain evidence="13 14">DSM 22214</strain>
    </source>
</reference>
<proteinExistence type="inferred from homology"/>
<dbReference type="Pfam" id="PF13715">
    <property type="entry name" value="CarbopepD_reg_2"/>
    <property type="match status" value="1"/>
</dbReference>
<dbReference type="Gene3D" id="2.40.170.20">
    <property type="entry name" value="TonB-dependent receptor, beta-barrel domain"/>
    <property type="match status" value="1"/>
</dbReference>
<evidence type="ECO:0000313" key="14">
    <source>
        <dbReference type="Proteomes" id="UP000245489"/>
    </source>
</evidence>
<dbReference type="InterPro" id="IPR039426">
    <property type="entry name" value="TonB-dep_rcpt-like"/>
</dbReference>
<dbReference type="PROSITE" id="PS52016">
    <property type="entry name" value="TONB_DEPENDENT_REC_3"/>
    <property type="match status" value="1"/>
</dbReference>
<comment type="subcellular location">
    <subcellularLocation>
        <location evidence="1 8">Cell outer membrane</location>
        <topology evidence="1 8">Multi-pass membrane protein</topology>
    </subcellularLocation>
</comment>
<dbReference type="InterPro" id="IPR012910">
    <property type="entry name" value="Plug_dom"/>
</dbReference>
<comment type="similarity">
    <text evidence="8 9">Belongs to the TonB-dependent receptor family.</text>
</comment>
<dbReference type="Gene3D" id="2.170.130.10">
    <property type="entry name" value="TonB-dependent receptor, plug domain"/>
    <property type="match status" value="1"/>
</dbReference>
<keyword evidence="10" id="KW-0732">Signal</keyword>
<evidence type="ECO:0000256" key="10">
    <source>
        <dbReference type="SAM" id="SignalP"/>
    </source>
</evidence>
<feature type="signal peptide" evidence="10">
    <location>
        <begin position="1"/>
        <end position="23"/>
    </location>
</feature>
<evidence type="ECO:0000313" key="13">
    <source>
        <dbReference type="EMBL" id="PWK28510.1"/>
    </source>
</evidence>
<evidence type="ECO:0000256" key="4">
    <source>
        <dbReference type="ARBA" id="ARBA00022692"/>
    </source>
</evidence>
<dbReference type="InterPro" id="IPR000531">
    <property type="entry name" value="Beta-barrel_TonB"/>
</dbReference>
<evidence type="ECO:0000256" key="5">
    <source>
        <dbReference type="ARBA" id="ARBA00023077"/>
    </source>
</evidence>
<feature type="domain" description="TonB-dependent receptor plug" evidence="12">
    <location>
        <begin position="121"/>
        <end position="243"/>
    </location>
</feature>
<dbReference type="GO" id="GO:0009279">
    <property type="term" value="C:cell outer membrane"/>
    <property type="evidence" value="ECO:0007669"/>
    <property type="project" value="UniProtKB-SubCell"/>
</dbReference>
<dbReference type="SUPFAM" id="SSF49464">
    <property type="entry name" value="Carboxypeptidase regulatory domain-like"/>
    <property type="match status" value="1"/>
</dbReference>
<evidence type="ECO:0000256" key="9">
    <source>
        <dbReference type="RuleBase" id="RU003357"/>
    </source>
</evidence>
<evidence type="ECO:0000259" key="11">
    <source>
        <dbReference type="Pfam" id="PF00593"/>
    </source>
</evidence>
<keyword evidence="7 8" id="KW-0998">Cell outer membrane</keyword>
<accession>A0A316EEK6</accession>
<dbReference type="PANTHER" id="PTHR47234">
    <property type="match status" value="1"/>
</dbReference>
<evidence type="ECO:0000256" key="6">
    <source>
        <dbReference type="ARBA" id="ARBA00023136"/>
    </source>
</evidence>
<dbReference type="Pfam" id="PF00593">
    <property type="entry name" value="TonB_dep_Rec_b-barrel"/>
    <property type="match status" value="1"/>
</dbReference>
<comment type="caution">
    <text evidence="13">The sequence shown here is derived from an EMBL/GenBank/DDBJ whole genome shotgun (WGS) entry which is preliminary data.</text>
</comment>
<dbReference type="InterPro" id="IPR036942">
    <property type="entry name" value="Beta-barrel_TonB_sf"/>
</dbReference>
<dbReference type="Proteomes" id="UP000245489">
    <property type="component" value="Unassembled WGS sequence"/>
</dbReference>
<keyword evidence="2 8" id="KW-0813">Transport</keyword>
<name>A0A316EEK6_9BACT</name>
<organism evidence="13 14">
    <name type="scientific">Arcicella aurantiaca</name>
    <dbReference type="NCBI Taxonomy" id="591202"/>
    <lineage>
        <taxon>Bacteria</taxon>
        <taxon>Pseudomonadati</taxon>
        <taxon>Bacteroidota</taxon>
        <taxon>Cytophagia</taxon>
        <taxon>Cytophagales</taxon>
        <taxon>Flectobacillaceae</taxon>
        <taxon>Arcicella</taxon>
    </lineage>
</organism>
<sequence length="1013" mass="108024">MNKTYRLLTFIAIVLLGSFGVNAQGIKGTVKDSETGAGIPGASVTIEGRSAGTATDGSGVYSLRVSAGTYKLKVSSVGYTANTISVTVGSEGITQDIVLTQSNASLNEVIVTGTRSGGRVKTESPVPVDIINVKELTTQVPQNNLTQILNSVAPSFTSNSTTVADGTDHIDPAQLRGLGPDQVLVLLNGKRRHTSSLVNVNGSPGRGSVGTDLNAIPSFAIDKIEVLRDGAAAQYGSDAIAGIVNVGMKKATGKLELALYSGANFSSGANNHKGGVDGAKHQIDANYGFNVGKKGGFINITASGTIRDATSRAKTATDQIFNGYNAVEYQAMKGGYDLNKLFTDVNAIKQFGAAVPYFDNATKSAIGAATTIADLQKALNINVSDQEIALRGISRDDFNMKVGQSTLQSGQLFVNSAFPINKDHEIYAFGGYGSRQGDASGFYRRPFQNRTYTPLFINGFLPTIQSNITDGSFAAGIRGVLGKYNYDFSNTFGTNSFDYTIKNTTNATMLGKSPTSFNAGGLQFSQNTINVDFSRKFDFLQGLNIAFGAEGRFESYRIKAGEQNSWANYDASGNLITAATQITSKDFFGNTRPGGAQVFAGFKPISAAATSNANRQSMALYIDGELDVTNRFLAEAAIRFENYADFGSVSIFKLASRYKLTDNINIRAAASTGFRAPSLAQIYYNSTSTLFNNGVPNEVGTFTNTSQAANLLGIPKLKQEESQSISAGFTAKIPTANLTITADAYLIRINDRVVLTDNFSRPSGVQTGSGLVLQQIFDQAYATAANFFTNAINTESRGLDLVITHRVNLGSGVKLRNDLAGTLSKTIDVGGIKASEILVQNGQINNYFSEASRVYVEEAIPRVKFNLSNNLTVGKFDFFMRNGYFGEVTDPNVVDVNGDGKISAIVVNGKAVENEHPIWGAKIITDLSFGYAINNATKLVVGANNLFDIYPDMNYGPVSAKRPSGVGSDGSILYANAASTIDLSNSNQFTYSRNTSQFGQNGRFLFARLNLTF</sequence>
<keyword evidence="5 9" id="KW-0798">TonB box</keyword>
<dbReference type="RefSeq" id="WP_109741502.1">
    <property type="nucleotide sequence ID" value="NZ_QGGO01000003.1"/>
</dbReference>
<keyword evidence="14" id="KW-1185">Reference proteome</keyword>
<keyword evidence="4 8" id="KW-0812">Transmembrane</keyword>
<feature type="chain" id="PRO_5016377219" evidence="10">
    <location>
        <begin position="24"/>
        <end position="1013"/>
    </location>
</feature>
<evidence type="ECO:0000256" key="1">
    <source>
        <dbReference type="ARBA" id="ARBA00004571"/>
    </source>
</evidence>
<dbReference type="PANTHER" id="PTHR47234:SF3">
    <property type="entry name" value="SECRETIN_TONB SHORT N-TERMINAL DOMAIN-CONTAINING PROTEIN"/>
    <property type="match status" value="1"/>
</dbReference>
<dbReference type="Pfam" id="PF07715">
    <property type="entry name" value="Plug"/>
    <property type="match status" value="1"/>
</dbReference>
<evidence type="ECO:0000256" key="3">
    <source>
        <dbReference type="ARBA" id="ARBA00022452"/>
    </source>
</evidence>
<evidence type="ECO:0000256" key="7">
    <source>
        <dbReference type="ARBA" id="ARBA00023237"/>
    </source>
</evidence>
<evidence type="ECO:0000256" key="8">
    <source>
        <dbReference type="PROSITE-ProRule" id="PRU01360"/>
    </source>
</evidence>
<dbReference type="OrthoDB" id="9805434at2"/>
<protein>
    <submittedName>
        <fullName evidence="13">Iron complex outermembrane receptor protein</fullName>
    </submittedName>
</protein>
<feature type="domain" description="TonB-dependent receptor-like beta-barrel" evidence="11">
    <location>
        <begin position="440"/>
        <end position="946"/>
    </location>
</feature>